<sequence>MEFTEILQIIKNPRILSEQELSSISSDVYDYLYNERTSYELFLLWDEYFKNINFDQNIVLGLSDTFFQWYSIVFFKNFDRLDPNHIASILPFTFMMGFYLDLDVSYIYIDYLMTYIPEDKEQTKIHKIIVQKVAQLNLPFDYKKGMAIKDLIALKLDQEITNIHDDDIERSKIRGSVEEFLSQNDFFNLKSSEQKVEIMAKLFLFLNFLSDPDGVEKVRSHYLESADYLTAVKEDGVVDWLFDAYFKVYGNPVLEEMKAKEIEEDSVENNNIETVIGADVDSVGEENNISNPEISKYSFIKSELEQQF</sequence>
<accession>A0A2H0TZ10</accession>
<dbReference type="AlphaFoldDB" id="A0A2H0TZ10"/>
<feature type="non-terminal residue" evidence="1">
    <location>
        <position position="308"/>
    </location>
</feature>
<comment type="caution">
    <text evidence="1">The sequence shown here is derived from an EMBL/GenBank/DDBJ whole genome shotgun (WGS) entry which is preliminary data.</text>
</comment>
<dbReference type="Proteomes" id="UP000230852">
    <property type="component" value="Unassembled WGS sequence"/>
</dbReference>
<protein>
    <submittedName>
        <fullName evidence="1">Uncharacterized protein</fullName>
    </submittedName>
</protein>
<reference evidence="2" key="1">
    <citation type="submission" date="2017-09" db="EMBL/GenBank/DDBJ databases">
        <title>Depth-based differentiation of microbial function through sediment-hosted aquifers and enrichment of novel symbionts in the deep terrestrial subsurface.</title>
        <authorList>
            <person name="Probst A.J."/>
            <person name="Ladd B."/>
            <person name="Jarett J.K."/>
            <person name="Geller-Mcgrath D.E."/>
            <person name="Sieber C.M.K."/>
            <person name="Emerson J.B."/>
            <person name="Anantharaman K."/>
            <person name="Thomas B.C."/>
            <person name="Malmstrom R."/>
            <person name="Stieglmeier M."/>
            <person name="Klingl A."/>
            <person name="Woyke T."/>
            <person name="Ryan C.M."/>
            <person name="Banfield J.F."/>
        </authorList>
    </citation>
    <scope>NUCLEOTIDE SEQUENCE [LARGE SCALE GENOMIC DNA]</scope>
</reference>
<name>A0A2H0TZ10_9BACT</name>
<evidence type="ECO:0000313" key="1">
    <source>
        <dbReference type="EMBL" id="PIR78459.1"/>
    </source>
</evidence>
<gene>
    <name evidence="1" type="ORF">COU28_01500</name>
</gene>
<evidence type="ECO:0000313" key="2">
    <source>
        <dbReference type="Proteomes" id="UP000230852"/>
    </source>
</evidence>
<organism evidence="1 2">
    <name type="scientific">Candidatus Magasanikbacteria bacterium CG10_big_fil_rev_8_21_14_0_10_36_16</name>
    <dbReference type="NCBI Taxonomy" id="1974645"/>
    <lineage>
        <taxon>Bacteria</taxon>
        <taxon>Candidatus Magasanikiibacteriota</taxon>
    </lineage>
</organism>
<proteinExistence type="predicted"/>
<dbReference type="EMBL" id="PFBU01000026">
    <property type="protein sequence ID" value="PIR78459.1"/>
    <property type="molecule type" value="Genomic_DNA"/>
</dbReference>